<gene>
    <name evidence="1" type="ORF">MM171A00153_0026</name>
    <name evidence="2" type="ORF">MM171B00165_0039</name>
</gene>
<organism evidence="2">
    <name type="scientific">viral metagenome</name>
    <dbReference type="NCBI Taxonomy" id="1070528"/>
    <lineage>
        <taxon>unclassified sequences</taxon>
        <taxon>metagenomes</taxon>
        <taxon>organismal metagenomes</taxon>
    </lineage>
</organism>
<evidence type="ECO:0000313" key="1">
    <source>
        <dbReference type="EMBL" id="QJB01007.1"/>
    </source>
</evidence>
<dbReference type="AlphaFoldDB" id="A0A6M3MGT4"/>
<dbReference type="EMBL" id="MT143891">
    <property type="protein sequence ID" value="QJB04863.1"/>
    <property type="molecule type" value="Genomic_DNA"/>
</dbReference>
<dbReference type="EMBL" id="MT143704">
    <property type="protein sequence ID" value="QJB01007.1"/>
    <property type="molecule type" value="Genomic_DNA"/>
</dbReference>
<sequence length="178" mass="19405">MSQFNQGSIDPAAVIIADWSVVRARYSNTWYDLGTCKGGVATVTRGTYEHMDTSYPRQIDVVIPTSLDMSFEGDLDEPNRQNVALVTGLAPNFSGVYMYYGALAAPVYFTLFAERERPDLKLIQFLIYKAAVTGEASMGSADEAVPVHLAAKGVSDQDGSYGSTAEGRMGWWRVPAKS</sequence>
<name>A0A6M3MGT4_9ZZZZ</name>
<reference evidence="2" key="1">
    <citation type="submission" date="2020-03" db="EMBL/GenBank/DDBJ databases">
        <title>The deep terrestrial virosphere.</title>
        <authorList>
            <person name="Holmfeldt K."/>
            <person name="Nilsson E."/>
            <person name="Simone D."/>
            <person name="Lopez-Fernandez M."/>
            <person name="Wu X."/>
            <person name="de Brujin I."/>
            <person name="Lundin D."/>
            <person name="Andersson A."/>
            <person name="Bertilsson S."/>
            <person name="Dopson M."/>
        </authorList>
    </citation>
    <scope>NUCLEOTIDE SEQUENCE</scope>
    <source>
        <strain evidence="1">MM171A00153</strain>
        <strain evidence="2">MM171B00165</strain>
    </source>
</reference>
<proteinExistence type="predicted"/>
<protein>
    <submittedName>
        <fullName evidence="2">Uncharacterized protein</fullName>
    </submittedName>
</protein>
<accession>A0A6M3MGT4</accession>
<evidence type="ECO:0000313" key="2">
    <source>
        <dbReference type="EMBL" id="QJB04863.1"/>
    </source>
</evidence>